<proteinExistence type="predicted"/>
<protein>
    <submittedName>
        <fullName evidence="2">Unnamed protein product</fullName>
    </submittedName>
</protein>
<dbReference type="EMBL" id="BSXU01001018">
    <property type="protein sequence ID" value="GMG22856.1"/>
    <property type="molecule type" value="Genomic_DNA"/>
</dbReference>
<organism evidence="2 3">
    <name type="scientific">Ambrosiozyma monospora</name>
    <name type="common">Yeast</name>
    <name type="synonym">Endomycopsis monosporus</name>
    <dbReference type="NCBI Taxonomy" id="43982"/>
    <lineage>
        <taxon>Eukaryota</taxon>
        <taxon>Fungi</taxon>
        <taxon>Dikarya</taxon>
        <taxon>Ascomycota</taxon>
        <taxon>Saccharomycotina</taxon>
        <taxon>Pichiomycetes</taxon>
        <taxon>Pichiales</taxon>
        <taxon>Pichiaceae</taxon>
        <taxon>Ambrosiozyma</taxon>
    </lineage>
</organism>
<sequence>MHIQKLRTQLQLKLLTTLEFMATSSDYNHDFPSSTSSTSPAVDKTASTNPPATPTNPTILKMDLILTDTNSKIADKKSKNKFQWQTN</sequence>
<feature type="region of interest" description="Disordered" evidence="1">
    <location>
        <begin position="29"/>
        <end position="60"/>
    </location>
</feature>
<feature type="compositionally biased region" description="Polar residues" evidence="1">
    <location>
        <begin position="29"/>
        <end position="40"/>
    </location>
</feature>
<feature type="compositionally biased region" description="Low complexity" evidence="1">
    <location>
        <begin position="45"/>
        <end position="58"/>
    </location>
</feature>
<reference evidence="2" key="1">
    <citation type="submission" date="2023-04" db="EMBL/GenBank/DDBJ databases">
        <title>Ambrosiozyma monospora NBRC 1965.</title>
        <authorList>
            <person name="Ichikawa N."/>
            <person name="Sato H."/>
            <person name="Tonouchi N."/>
        </authorList>
    </citation>
    <scope>NUCLEOTIDE SEQUENCE</scope>
    <source>
        <strain evidence="2">NBRC 1965</strain>
    </source>
</reference>
<dbReference type="Proteomes" id="UP001165063">
    <property type="component" value="Unassembled WGS sequence"/>
</dbReference>
<gene>
    <name evidence="2" type="ORF">Amon01_000270400</name>
</gene>
<evidence type="ECO:0000313" key="2">
    <source>
        <dbReference type="EMBL" id="GMG22856.1"/>
    </source>
</evidence>
<accession>A0A9W6YVA3</accession>
<comment type="caution">
    <text evidence="2">The sequence shown here is derived from an EMBL/GenBank/DDBJ whole genome shotgun (WGS) entry which is preliminary data.</text>
</comment>
<dbReference type="AlphaFoldDB" id="A0A9W6YVA3"/>
<evidence type="ECO:0000256" key="1">
    <source>
        <dbReference type="SAM" id="MobiDB-lite"/>
    </source>
</evidence>
<name>A0A9W6YVA3_AMBMO</name>
<evidence type="ECO:0000313" key="3">
    <source>
        <dbReference type="Proteomes" id="UP001165063"/>
    </source>
</evidence>
<keyword evidence="3" id="KW-1185">Reference proteome</keyword>